<dbReference type="GO" id="GO:0005829">
    <property type="term" value="C:cytosol"/>
    <property type="evidence" value="ECO:0007669"/>
    <property type="project" value="TreeGrafter"/>
</dbReference>
<dbReference type="InterPro" id="IPR005025">
    <property type="entry name" value="FMN_Rdtase-like_dom"/>
</dbReference>
<sequence>MTRCQKLAELCKTADSFLISTPEYNYFVPGFMKNAFDWLSRQAFRTKYCGRLCFFCNDLFSGTY</sequence>
<dbReference type="Gene3D" id="3.40.50.360">
    <property type="match status" value="1"/>
</dbReference>
<feature type="domain" description="NADPH-dependent FMN reductase-like" evidence="2">
    <location>
        <begin position="5"/>
        <end position="49"/>
    </location>
</feature>
<accession>A0A3M8CZM6</accession>
<dbReference type="InterPro" id="IPR050712">
    <property type="entry name" value="NAD(P)H-dep_reductase"/>
</dbReference>
<dbReference type="OrthoDB" id="9812295at2"/>
<evidence type="ECO:0000313" key="4">
    <source>
        <dbReference type="Proteomes" id="UP000271031"/>
    </source>
</evidence>
<dbReference type="InterPro" id="IPR029039">
    <property type="entry name" value="Flavoprotein-like_sf"/>
</dbReference>
<keyword evidence="4" id="KW-1185">Reference proteome</keyword>
<comment type="caution">
    <text evidence="3">The sequence shown here is derived from an EMBL/GenBank/DDBJ whole genome shotgun (WGS) entry which is preliminary data.</text>
</comment>
<comment type="similarity">
    <text evidence="1">Belongs to the azoreductase type 2 family.</text>
</comment>
<reference evidence="3 4" key="1">
    <citation type="submission" date="2018-10" db="EMBL/GenBank/DDBJ databases">
        <title>Phylogenomics of Brevibacillus.</title>
        <authorList>
            <person name="Dunlap C."/>
        </authorList>
    </citation>
    <scope>NUCLEOTIDE SEQUENCE [LARGE SCALE GENOMIC DNA]</scope>
    <source>
        <strain evidence="3 4">JCM 15716</strain>
    </source>
</reference>
<gene>
    <name evidence="3" type="ORF">EDM56_26025</name>
</gene>
<evidence type="ECO:0000313" key="3">
    <source>
        <dbReference type="EMBL" id="RNB81183.1"/>
    </source>
</evidence>
<dbReference type="PANTHER" id="PTHR30543">
    <property type="entry name" value="CHROMATE REDUCTASE"/>
    <property type="match status" value="1"/>
</dbReference>
<dbReference type="EMBL" id="RHHQ01000023">
    <property type="protein sequence ID" value="RNB81183.1"/>
    <property type="molecule type" value="Genomic_DNA"/>
</dbReference>
<proteinExistence type="inferred from homology"/>
<dbReference type="RefSeq" id="WP_122920865.1">
    <property type="nucleotide sequence ID" value="NZ_RHHQ01000023.1"/>
</dbReference>
<dbReference type="PANTHER" id="PTHR30543:SF21">
    <property type="entry name" value="NAD(P)H-DEPENDENT FMN REDUCTASE LOT6"/>
    <property type="match status" value="1"/>
</dbReference>
<evidence type="ECO:0000256" key="1">
    <source>
        <dbReference type="ARBA" id="ARBA00009428"/>
    </source>
</evidence>
<dbReference type="Pfam" id="PF03358">
    <property type="entry name" value="FMN_red"/>
    <property type="match status" value="1"/>
</dbReference>
<evidence type="ECO:0000259" key="2">
    <source>
        <dbReference type="Pfam" id="PF03358"/>
    </source>
</evidence>
<dbReference type="SUPFAM" id="SSF52218">
    <property type="entry name" value="Flavoproteins"/>
    <property type="match status" value="1"/>
</dbReference>
<organism evidence="3 4">
    <name type="scientific">Brevibacillus fluminis</name>
    <dbReference type="NCBI Taxonomy" id="511487"/>
    <lineage>
        <taxon>Bacteria</taxon>
        <taxon>Bacillati</taxon>
        <taxon>Bacillota</taxon>
        <taxon>Bacilli</taxon>
        <taxon>Bacillales</taxon>
        <taxon>Paenibacillaceae</taxon>
        <taxon>Brevibacillus</taxon>
    </lineage>
</organism>
<dbReference type="GO" id="GO:0010181">
    <property type="term" value="F:FMN binding"/>
    <property type="evidence" value="ECO:0007669"/>
    <property type="project" value="TreeGrafter"/>
</dbReference>
<dbReference type="Proteomes" id="UP000271031">
    <property type="component" value="Unassembled WGS sequence"/>
</dbReference>
<dbReference type="GO" id="GO:0016491">
    <property type="term" value="F:oxidoreductase activity"/>
    <property type="evidence" value="ECO:0007669"/>
    <property type="project" value="InterPro"/>
</dbReference>
<dbReference type="AlphaFoldDB" id="A0A3M8CZM6"/>
<name>A0A3M8CZM6_9BACL</name>
<protein>
    <recommendedName>
        <fullName evidence="2">NADPH-dependent FMN reductase-like domain-containing protein</fullName>
    </recommendedName>
</protein>